<accession>A0A0A9HJY1</accession>
<sequence>MTPKQMFHEIKSGEYNRVIIDPEHYL</sequence>
<reference evidence="1" key="2">
    <citation type="journal article" date="2015" name="Data Brief">
        <title>Shoot transcriptome of the giant reed, Arundo donax.</title>
        <authorList>
            <person name="Barrero R.A."/>
            <person name="Guerrero F.D."/>
            <person name="Moolhuijzen P."/>
            <person name="Goolsby J.A."/>
            <person name="Tidwell J."/>
            <person name="Bellgard S.E."/>
            <person name="Bellgard M.I."/>
        </authorList>
    </citation>
    <scope>NUCLEOTIDE SEQUENCE</scope>
    <source>
        <tissue evidence="1">Shoot tissue taken approximately 20 cm above the soil surface</tissue>
    </source>
</reference>
<organism evidence="1">
    <name type="scientific">Arundo donax</name>
    <name type="common">Giant reed</name>
    <name type="synonym">Donax arundinaceus</name>
    <dbReference type="NCBI Taxonomy" id="35708"/>
    <lineage>
        <taxon>Eukaryota</taxon>
        <taxon>Viridiplantae</taxon>
        <taxon>Streptophyta</taxon>
        <taxon>Embryophyta</taxon>
        <taxon>Tracheophyta</taxon>
        <taxon>Spermatophyta</taxon>
        <taxon>Magnoliopsida</taxon>
        <taxon>Liliopsida</taxon>
        <taxon>Poales</taxon>
        <taxon>Poaceae</taxon>
        <taxon>PACMAD clade</taxon>
        <taxon>Arundinoideae</taxon>
        <taxon>Arundineae</taxon>
        <taxon>Arundo</taxon>
    </lineage>
</organism>
<dbReference type="EMBL" id="GBRH01164693">
    <property type="protein sequence ID" value="JAE33203.1"/>
    <property type="molecule type" value="Transcribed_RNA"/>
</dbReference>
<evidence type="ECO:0000313" key="1">
    <source>
        <dbReference type="EMBL" id="JAE33203.1"/>
    </source>
</evidence>
<proteinExistence type="predicted"/>
<reference evidence="1" key="1">
    <citation type="submission" date="2014-09" db="EMBL/GenBank/DDBJ databases">
        <authorList>
            <person name="Magalhaes I.L.F."/>
            <person name="Oliveira U."/>
            <person name="Santos F.R."/>
            <person name="Vidigal T.H.D.A."/>
            <person name="Brescovit A.D."/>
            <person name="Santos A.J."/>
        </authorList>
    </citation>
    <scope>NUCLEOTIDE SEQUENCE</scope>
    <source>
        <tissue evidence="1">Shoot tissue taken approximately 20 cm above the soil surface</tissue>
    </source>
</reference>
<protein>
    <submittedName>
        <fullName evidence="1">Uncharacterized protein</fullName>
    </submittedName>
</protein>
<name>A0A0A9HJY1_ARUDO</name>
<dbReference type="AlphaFoldDB" id="A0A0A9HJY1"/>